<keyword evidence="2" id="KW-0472">Membrane</keyword>
<proteinExistence type="predicted"/>
<keyword evidence="4" id="KW-1185">Reference proteome</keyword>
<dbReference type="VEuPathDB" id="PiroplasmaDB:BBBOND_0110900"/>
<name>A0A061D2I6_BABBI</name>
<feature type="compositionally biased region" description="Low complexity" evidence="1">
    <location>
        <begin position="28"/>
        <end position="37"/>
    </location>
</feature>
<gene>
    <name evidence="3" type="ORF">BBBOND_0110900</name>
</gene>
<dbReference type="GeneID" id="24563334"/>
<dbReference type="KEGG" id="bbig:BBBOND_0110900"/>
<evidence type="ECO:0000313" key="3">
    <source>
        <dbReference type="EMBL" id="CDR94793.1"/>
    </source>
</evidence>
<organism evidence="3 4">
    <name type="scientific">Babesia bigemina</name>
    <dbReference type="NCBI Taxonomy" id="5866"/>
    <lineage>
        <taxon>Eukaryota</taxon>
        <taxon>Sar</taxon>
        <taxon>Alveolata</taxon>
        <taxon>Apicomplexa</taxon>
        <taxon>Aconoidasida</taxon>
        <taxon>Piroplasmida</taxon>
        <taxon>Babesiidae</taxon>
        <taxon>Babesia</taxon>
    </lineage>
</organism>
<feature type="transmembrane region" description="Helical" evidence="2">
    <location>
        <begin position="54"/>
        <end position="74"/>
    </location>
</feature>
<keyword evidence="2" id="KW-0812">Transmembrane</keyword>
<evidence type="ECO:0000256" key="1">
    <source>
        <dbReference type="SAM" id="MobiDB-lite"/>
    </source>
</evidence>
<dbReference type="EMBL" id="LK391707">
    <property type="protein sequence ID" value="CDR94793.1"/>
    <property type="molecule type" value="Genomic_DNA"/>
</dbReference>
<dbReference type="Proteomes" id="UP000033188">
    <property type="component" value="Chromosome 1"/>
</dbReference>
<feature type="region of interest" description="Disordered" evidence="1">
    <location>
        <begin position="1"/>
        <end position="53"/>
    </location>
</feature>
<dbReference type="RefSeq" id="XP_012766979.1">
    <property type="nucleotide sequence ID" value="XM_012911525.1"/>
</dbReference>
<reference evidence="4" key="1">
    <citation type="journal article" date="2014" name="Nucleic Acids Res.">
        <title>The evolutionary dynamics of variant antigen genes in Babesia reveal a history of genomic innovation underlying host-parasite interaction.</title>
        <authorList>
            <person name="Jackson A.P."/>
            <person name="Otto T.D."/>
            <person name="Darby A."/>
            <person name="Ramaprasad A."/>
            <person name="Xia D."/>
            <person name="Echaide I.E."/>
            <person name="Farber M."/>
            <person name="Gahlot S."/>
            <person name="Gamble J."/>
            <person name="Gupta D."/>
            <person name="Gupta Y."/>
            <person name="Jackson L."/>
            <person name="Malandrin L."/>
            <person name="Malas T.B."/>
            <person name="Moussa E."/>
            <person name="Nair M."/>
            <person name="Reid A.J."/>
            <person name="Sanders M."/>
            <person name="Sharma J."/>
            <person name="Tracey A."/>
            <person name="Quail M.A."/>
            <person name="Weir W."/>
            <person name="Wastling J.M."/>
            <person name="Hall N."/>
            <person name="Willadsen P."/>
            <person name="Lingelbach K."/>
            <person name="Shiels B."/>
            <person name="Tait A."/>
            <person name="Berriman M."/>
            <person name="Allred D.R."/>
            <person name="Pain A."/>
        </authorList>
    </citation>
    <scope>NUCLEOTIDE SEQUENCE [LARGE SCALE GENOMIC DNA]</scope>
    <source>
        <strain evidence="4">Bond</strain>
    </source>
</reference>
<evidence type="ECO:0000313" key="4">
    <source>
        <dbReference type="Proteomes" id="UP000033188"/>
    </source>
</evidence>
<accession>A0A061D2I6</accession>
<protein>
    <submittedName>
        <fullName evidence="3">Uncharacterized protein</fullName>
    </submittedName>
</protein>
<keyword evidence="2" id="KW-1133">Transmembrane helix</keyword>
<dbReference type="AlphaFoldDB" id="A0A061D2I6"/>
<evidence type="ECO:0000256" key="2">
    <source>
        <dbReference type="SAM" id="Phobius"/>
    </source>
</evidence>
<sequence length="94" mass="10380">MGWQLQRLRGLGGRGEDELYSAVPQRGSSSSRAASPPRADPHTGPPSTSPSNPAPYIIVPVALIIVVICVMIYFRIRPFHRVRNDCVDDKSHEQ</sequence>